<dbReference type="RefSeq" id="WP_219779738.1">
    <property type="nucleotide sequence ID" value="NZ_JAHXPT010000007.1"/>
</dbReference>
<dbReference type="Gene3D" id="3.20.20.140">
    <property type="entry name" value="Metal-dependent hydrolases"/>
    <property type="match status" value="1"/>
</dbReference>
<comment type="function">
    <text evidence="1">Catalyzes the hydrolytic cleavage of a subset of L-isoaspartyl (L-beta-aspartyl) dipeptides. Used to degrade proteins damaged by L-isoaspartyl residues formation.</text>
</comment>
<comment type="subcellular location">
    <subcellularLocation>
        <location evidence="1">Cytoplasm</location>
    </subcellularLocation>
</comment>
<dbReference type="PIRSF" id="PIRSF001238">
    <property type="entry name" value="IadA"/>
    <property type="match status" value="1"/>
</dbReference>
<name>A0ABS7AP71_9CLOT</name>
<keyword evidence="1" id="KW-0645">Protease</keyword>
<comment type="caution">
    <text evidence="3">The sequence shown here is derived from an EMBL/GenBank/DDBJ whole genome shotgun (WGS) entry which is preliminary data.</text>
</comment>
<dbReference type="SUPFAM" id="SSF51556">
    <property type="entry name" value="Metallo-dependent hydrolases"/>
    <property type="match status" value="1"/>
</dbReference>
<evidence type="ECO:0000256" key="1">
    <source>
        <dbReference type="PIRNR" id="PIRNR001238"/>
    </source>
</evidence>
<comment type="similarity">
    <text evidence="1">Belongs to the peptidase M38 family.</text>
</comment>
<keyword evidence="1" id="KW-0479">Metal-binding</keyword>
<dbReference type="NCBIfam" id="TIGR01975">
    <property type="entry name" value="isoAsp_dipep"/>
    <property type="match status" value="1"/>
</dbReference>
<feature type="domain" description="Amidohydrolase-related" evidence="2">
    <location>
        <begin position="279"/>
        <end position="375"/>
    </location>
</feature>
<dbReference type="InterPro" id="IPR010229">
    <property type="entry name" value="Pept_M38_dipep"/>
</dbReference>
<dbReference type="InterPro" id="IPR006680">
    <property type="entry name" value="Amidohydro-rel"/>
</dbReference>
<evidence type="ECO:0000313" key="4">
    <source>
        <dbReference type="Proteomes" id="UP001519921"/>
    </source>
</evidence>
<protein>
    <recommendedName>
        <fullName evidence="1">Isoaspartyl dipeptidase</fullName>
        <ecNumber evidence="1">3.4.19.-</ecNumber>
    </recommendedName>
</protein>
<keyword evidence="1" id="KW-0482">Metalloprotease</keyword>
<keyword evidence="4" id="KW-1185">Reference proteome</keyword>
<proteinExistence type="inferred from homology"/>
<sequence length="391" mass="43068">MISIIKNIKVYSPEYLGIKDIVLAFGKIEGVYDKLNIPNDFIDINIIDGTGKIAFPGFIDSHVHILGGGGEGGYKTRTPEIQLSQLTRYGVTTVIGCIGTDGVCRDIKSLIAKVKALNEEGMSAYCYTGSYDVPVRTLTGFIKEDIMLVQEIIGVGEIALSDNRSSQPTYEKFVELVAEARVGGMLSSKSGVVNIHIGDGRRRLDYLFRILEMTEIPLSQLFPTHINRNIELFKEGLEYAKRGGVIDLTTSCDLDFMENGELRASDGLKEFLDLGLPISNITFTSDGNGSMPKFNKEKELIGLGVCTVESLYREVKESILKHNIPIEDAIKVITSNVADILKLNNKGRIKTGKDADLVIVDENTLNIETVFANGNKMIENENIVIKGTFEE</sequence>
<dbReference type="Proteomes" id="UP001519921">
    <property type="component" value="Unassembled WGS sequence"/>
</dbReference>
<dbReference type="InterPro" id="IPR011059">
    <property type="entry name" value="Metal-dep_hydrolase_composite"/>
</dbReference>
<comment type="cofactor">
    <cofactor evidence="1">
        <name>Zn(2+)</name>
        <dbReference type="ChEBI" id="CHEBI:29105"/>
    </cofactor>
    <text evidence="1">Binds 2 Zn(2+) ions per subunit.</text>
</comment>
<dbReference type="PANTHER" id="PTHR11647">
    <property type="entry name" value="HYDRANTOINASE/DIHYDROPYRIMIDINASE FAMILY MEMBER"/>
    <property type="match status" value="1"/>
</dbReference>
<gene>
    <name evidence="3" type="primary">iadA</name>
    <name evidence="3" type="ORF">KYD98_10020</name>
</gene>
<keyword evidence="1 3" id="KW-0378">Hydrolase</keyword>
<dbReference type="PANTHER" id="PTHR11647:SF1">
    <property type="entry name" value="COLLAPSIN RESPONSE MEDIATOR PROTEIN"/>
    <property type="match status" value="1"/>
</dbReference>
<dbReference type="EC" id="3.4.19.-" evidence="1"/>
<reference evidence="3 4" key="1">
    <citation type="submission" date="2021-07" db="EMBL/GenBank/DDBJ databases">
        <title>Clostridium weizhouense sp. nov., an anaerobic bacterium isolated from activated sludge of Petroleum wastewater.</title>
        <authorList>
            <person name="Li Q."/>
        </authorList>
    </citation>
    <scope>NUCLEOTIDE SEQUENCE [LARGE SCALE GENOMIC DNA]</scope>
    <source>
        <strain evidence="3 4">YB-6</strain>
    </source>
</reference>
<dbReference type="GO" id="GO:0008798">
    <property type="term" value="F:beta-aspartyl-peptidase activity"/>
    <property type="evidence" value="ECO:0007669"/>
    <property type="project" value="UniProtKB-EC"/>
</dbReference>
<dbReference type="Gene3D" id="2.30.40.10">
    <property type="entry name" value="Urease, subunit C, domain 1"/>
    <property type="match status" value="1"/>
</dbReference>
<evidence type="ECO:0000259" key="2">
    <source>
        <dbReference type="Pfam" id="PF01979"/>
    </source>
</evidence>
<keyword evidence="1" id="KW-0862">Zinc</keyword>
<comment type="PTM">
    <text evidence="1">Carboxylation allows a single lysine to coordinate two zinc ions.</text>
</comment>
<dbReference type="InterPro" id="IPR032466">
    <property type="entry name" value="Metal_Hydrolase"/>
</dbReference>
<dbReference type="EMBL" id="JAHXPT010000007">
    <property type="protein sequence ID" value="MBW6410429.1"/>
    <property type="molecule type" value="Genomic_DNA"/>
</dbReference>
<organism evidence="3 4">
    <name type="scientific">Clostridium weizhouense</name>
    <dbReference type="NCBI Taxonomy" id="2859781"/>
    <lineage>
        <taxon>Bacteria</taxon>
        <taxon>Bacillati</taxon>
        <taxon>Bacillota</taxon>
        <taxon>Clostridia</taxon>
        <taxon>Eubacteriales</taxon>
        <taxon>Clostridiaceae</taxon>
        <taxon>Clostridium</taxon>
    </lineage>
</organism>
<accession>A0ABS7AP71</accession>
<evidence type="ECO:0000313" key="3">
    <source>
        <dbReference type="EMBL" id="MBW6410429.1"/>
    </source>
</evidence>
<dbReference type="Pfam" id="PF01979">
    <property type="entry name" value="Amidohydro_1"/>
    <property type="match status" value="1"/>
</dbReference>
<dbReference type="InterPro" id="IPR050378">
    <property type="entry name" value="Metallo-dep_Hydrolases_sf"/>
</dbReference>
<dbReference type="SUPFAM" id="SSF51338">
    <property type="entry name" value="Composite domain of metallo-dependent hydrolases"/>
    <property type="match status" value="1"/>
</dbReference>